<sequence>EDPSSTPEQDVQPAPFTSVEFSTNSKVLYVTHNTEGIRQYDLSNLTQIPPYINVTPQVGSLTYSHLKLGPDRKIYVSNRGRSFLGAIKEPNTVGLGCDYEVNVFNFNTGNHLLDLPTFLLPERPEGLSFLNICLGESTELKFGSDFFSTTYEWDLGDGTILMGSDTINYTYAAPGTYTVSIQGFDASGNPTFSDSKDLIIYDSPTIEPIEDIYNCLENNPFFFIDRQDDFLGTLDFSVFDITYYLNEEDALKRDNDIIEITPQMGTQTIWVRVDNRVNFQCFDVISFDIITPEFITVDIDRQQYLCDGQDLILEAPDGYISYEWNTGSHDQNILVDTVGDYTLTVVKDFGQFNCEATVRINVDVSTLPIIEEIRVNDWSQNSNSIEVIMSSDGNYEYSVNNDIFQTSNVFNDLPLEDYQIYVKELECGEVVQSEELFLLYYNKFFTPNGDGFNDYWQIINSKREADVSITIYDRYGKLIVVIDPQSIGWDGTYNGAPVPSSDYWYRVTRSNGKTHTGHFTLKR</sequence>
<organism evidence="2 3">
    <name type="scientific">Nonlabens dokdonensis</name>
    <dbReference type="NCBI Taxonomy" id="328515"/>
    <lineage>
        <taxon>Bacteria</taxon>
        <taxon>Pseudomonadati</taxon>
        <taxon>Bacteroidota</taxon>
        <taxon>Flavobacteriia</taxon>
        <taxon>Flavobacteriales</taxon>
        <taxon>Flavobacteriaceae</taxon>
        <taxon>Nonlabens</taxon>
    </lineage>
</organism>
<dbReference type="InterPro" id="IPR011044">
    <property type="entry name" value="Quino_amine_DH_bsu"/>
</dbReference>
<dbReference type="SUPFAM" id="SSF49299">
    <property type="entry name" value="PKD domain"/>
    <property type="match status" value="1"/>
</dbReference>
<dbReference type="Pfam" id="PF00801">
    <property type="entry name" value="PKD"/>
    <property type="match status" value="1"/>
</dbReference>
<dbReference type="PROSITE" id="PS50093">
    <property type="entry name" value="PKD"/>
    <property type="match status" value="1"/>
</dbReference>
<dbReference type="InterPro" id="IPR026341">
    <property type="entry name" value="T9SS_type_B"/>
</dbReference>
<evidence type="ECO:0000259" key="1">
    <source>
        <dbReference type="PROSITE" id="PS50093"/>
    </source>
</evidence>
<dbReference type="Proteomes" id="UP000196102">
    <property type="component" value="Unassembled WGS sequence"/>
</dbReference>
<dbReference type="RefSeq" id="WP_303685374.1">
    <property type="nucleotide sequence ID" value="NZ_MAAX01000007.1"/>
</dbReference>
<accession>A0A1Z8BGH1</accession>
<dbReference type="InterPro" id="IPR013783">
    <property type="entry name" value="Ig-like_fold"/>
</dbReference>
<feature type="domain" description="PKD" evidence="1">
    <location>
        <begin position="143"/>
        <end position="189"/>
    </location>
</feature>
<protein>
    <recommendedName>
        <fullName evidence="1">PKD domain-containing protein</fullName>
    </recommendedName>
</protein>
<name>A0A1Z8BGH1_9FLAO</name>
<dbReference type="SUPFAM" id="SSF50969">
    <property type="entry name" value="YVTN repeat-like/Quinoprotein amine dehydrogenase"/>
    <property type="match status" value="1"/>
</dbReference>
<comment type="caution">
    <text evidence="2">The sequence shown here is derived from an EMBL/GenBank/DDBJ whole genome shotgun (WGS) entry which is preliminary data.</text>
</comment>
<dbReference type="AlphaFoldDB" id="A0A1Z8BGH1"/>
<gene>
    <name evidence="2" type="ORF">A9Q93_00320</name>
</gene>
<dbReference type="NCBIfam" id="TIGR04131">
    <property type="entry name" value="Bac_Flav_CTERM"/>
    <property type="match status" value="1"/>
</dbReference>
<dbReference type="Gene3D" id="2.60.40.10">
    <property type="entry name" value="Immunoglobulins"/>
    <property type="match status" value="1"/>
</dbReference>
<dbReference type="EMBL" id="MAAX01000007">
    <property type="protein sequence ID" value="OUS21670.1"/>
    <property type="molecule type" value="Genomic_DNA"/>
</dbReference>
<dbReference type="InterPro" id="IPR000601">
    <property type="entry name" value="PKD_dom"/>
</dbReference>
<proteinExistence type="predicted"/>
<feature type="non-terminal residue" evidence="2">
    <location>
        <position position="1"/>
    </location>
</feature>
<evidence type="ECO:0000313" key="2">
    <source>
        <dbReference type="EMBL" id="OUS21670.1"/>
    </source>
</evidence>
<reference evidence="3" key="1">
    <citation type="journal article" date="2017" name="Proc. Natl. Acad. Sci. U.S.A.">
        <title>Simulation of Deepwater Horizon oil plume reveals substrate specialization within a complex community of hydrocarbon-degraders.</title>
        <authorList>
            <person name="Hu P."/>
            <person name="Dubinsky E.A."/>
            <person name="Probst A.J."/>
            <person name="Wang J."/>
            <person name="Sieber C.M.K."/>
            <person name="Tom L.M."/>
            <person name="Gardinali P."/>
            <person name="Banfield J.F."/>
            <person name="Atlas R.M."/>
            <person name="Andersen G.L."/>
        </authorList>
    </citation>
    <scope>NUCLEOTIDE SEQUENCE [LARGE SCALE GENOMIC DNA]</scope>
</reference>
<dbReference type="InterPro" id="IPR022409">
    <property type="entry name" value="PKD/Chitinase_dom"/>
</dbReference>
<dbReference type="InterPro" id="IPR035986">
    <property type="entry name" value="PKD_dom_sf"/>
</dbReference>
<dbReference type="SMART" id="SM00089">
    <property type="entry name" value="PKD"/>
    <property type="match status" value="1"/>
</dbReference>
<dbReference type="CDD" id="cd00146">
    <property type="entry name" value="PKD"/>
    <property type="match status" value="1"/>
</dbReference>
<dbReference type="Pfam" id="PF13585">
    <property type="entry name" value="CHU_C"/>
    <property type="match status" value="1"/>
</dbReference>
<evidence type="ECO:0000313" key="3">
    <source>
        <dbReference type="Proteomes" id="UP000196102"/>
    </source>
</evidence>